<gene>
    <name evidence="6" type="ORF">CVT17_02010</name>
</gene>
<protein>
    <recommendedName>
        <fullName evidence="8">Type IV secretion system coupling protein TraD DNA-binding domain-containing protein</fullName>
    </recommendedName>
</protein>
<dbReference type="InterPro" id="IPR027417">
    <property type="entry name" value="P-loop_NTPase"/>
</dbReference>
<keyword evidence="4" id="KW-1133">Transmembrane helix</keyword>
<reference evidence="6 7" key="1">
    <citation type="journal article" date="2018" name="Emerg. Microbes Infect.">
        <title>Genomic analysis of oral Campylobacter concisus strains identified a potential bacterial molecular marker associated with active Crohn's disease.</title>
        <authorList>
            <person name="Liu F."/>
            <person name="Ma R."/>
            <person name="Tay C.Y.A."/>
            <person name="Octavia S."/>
            <person name="Lan R."/>
            <person name="Chung H.K.L."/>
            <person name="Riordan S.M."/>
            <person name="Grimm M.C."/>
            <person name="Leong R.W."/>
            <person name="Tanaka M.M."/>
            <person name="Connor S."/>
            <person name="Zhang L."/>
        </authorList>
    </citation>
    <scope>NUCLEOTIDE SEQUENCE [LARGE SCALE GENOMIC DNA]</scope>
    <source>
        <strain evidence="6 7">P27CDO-S2</strain>
    </source>
</reference>
<dbReference type="Gene3D" id="3.40.50.300">
    <property type="entry name" value="P-loop containing nucleotide triphosphate hydrolases"/>
    <property type="match status" value="2"/>
</dbReference>
<evidence type="ECO:0000256" key="3">
    <source>
        <dbReference type="ARBA" id="ARBA00022692"/>
    </source>
</evidence>
<evidence type="ECO:0000256" key="4">
    <source>
        <dbReference type="ARBA" id="ARBA00022989"/>
    </source>
</evidence>
<keyword evidence="3" id="KW-0812">Transmembrane</keyword>
<sequence length="520" mass="59299">MSVFSLINKQNNTALASKETSLSIPISFTHAMITGQTGCGKTTSVILPAIDERIKANHAMLILDYKGVEHKKVKFLAQKHGRLRDVVMVNVPWGYKLNLMYDTNDVLLTNFFKKTFGTERDTFWGNLATNISASSLDMMKAIYDFSKSAFCSIKLCKKAEGIYPSFANLCKFTQQLSDFRNFYDIVLELSRYANDNKAIADDISSKISTLCQPMMLAENIWTLNTFKQKSSKFLQAFKEHTSAVGEIETYRARMFSNYTFMLQALRELADDEMLNEDITMMQSISTLLNQGKIVIINAQGLKDNVIELILNSTLSSMTRRILDEYKVPVSIFIDEAQRVLNPQTDLHADVLREAKVELILAFQNEDVLKNSLGGESKYKELVGNLSHQYFFKNHIKQYANGENKDFSGLKNFECYHEEKIYKTKPMFLDEKDLLNAELCYQKSLKLGAKYTEKELCEDEILVFHRQMAKDYGLIAVLNIKTKNTYFLPILSAKDKELLKSINNLVESKKVASSGQDIEVL</sequence>
<organism evidence="6 7">
    <name type="scientific">Campylobacter concisus</name>
    <dbReference type="NCBI Taxonomy" id="199"/>
    <lineage>
        <taxon>Bacteria</taxon>
        <taxon>Pseudomonadati</taxon>
        <taxon>Campylobacterota</taxon>
        <taxon>Epsilonproteobacteria</taxon>
        <taxon>Campylobacterales</taxon>
        <taxon>Campylobacteraceae</taxon>
        <taxon>Campylobacter</taxon>
    </lineage>
</organism>
<proteinExistence type="predicted"/>
<dbReference type="AlphaFoldDB" id="A0AAE7TN35"/>
<evidence type="ECO:0000313" key="7">
    <source>
        <dbReference type="Proteomes" id="UP000594513"/>
    </source>
</evidence>
<evidence type="ECO:0000256" key="1">
    <source>
        <dbReference type="ARBA" id="ARBA00004651"/>
    </source>
</evidence>
<comment type="subcellular location">
    <subcellularLocation>
        <location evidence="1">Cell membrane</location>
        <topology evidence="1">Multi-pass membrane protein</topology>
    </subcellularLocation>
</comment>
<dbReference type="Proteomes" id="UP000594513">
    <property type="component" value="Chromosome"/>
</dbReference>
<keyword evidence="2" id="KW-1003">Cell membrane</keyword>
<dbReference type="PANTHER" id="PTHR37937:SF1">
    <property type="entry name" value="CONJUGATIVE TRANSFER: DNA TRANSPORT"/>
    <property type="match status" value="1"/>
</dbReference>
<dbReference type="SUPFAM" id="SSF52540">
    <property type="entry name" value="P-loop containing nucleoside triphosphate hydrolases"/>
    <property type="match status" value="1"/>
</dbReference>
<dbReference type="RefSeq" id="WP_087579606.1">
    <property type="nucleotide sequence ID" value="NZ_CABMLB010000002.1"/>
</dbReference>
<evidence type="ECO:0000313" key="6">
    <source>
        <dbReference type="EMBL" id="QPH85821.1"/>
    </source>
</evidence>
<dbReference type="EMBL" id="CP049272">
    <property type="protein sequence ID" value="QPH85821.1"/>
    <property type="molecule type" value="Genomic_DNA"/>
</dbReference>
<evidence type="ECO:0000256" key="2">
    <source>
        <dbReference type="ARBA" id="ARBA00022475"/>
    </source>
</evidence>
<dbReference type="PANTHER" id="PTHR37937">
    <property type="entry name" value="CONJUGATIVE TRANSFER: DNA TRANSPORT"/>
    <property type="match status" value="1"/>
</dbReference>
<evidence type="ECO:0008006" key="8">
    <source>
        <dbReference type="Google" id="ProtNLM"/>
    </source>
</evidence>
<evidence type="ECO:0000256" key="5">
    <source>
        <dbReference type="ARBA" id="ARBA00023136"/>
    </source>
</evidence>
<dbReference type="InterPro" id="IPR051539">
    <property type="entry name" value="T4SS-coupling_protein"/>
</dbReference>
<dbReference type="GO" id="GO:0005886">
    <property type="term" value="C:plasma membrane"/>
    <property type="evidence" value="ECO:0007669"/>
    <property type="project" value="UniProtKB-SubCell"/>
</dbReference>
<keyword evidence="5" id="KW-0472">Membrane</keyword>
<name>A0AAE7TN35_9BACT</name>
<accession>A0AAE7TN35</accession>